<sequence>MNSETNFKKTNLSACQHNESLYKLSANSIKTSNMVLYEECSILSLPESFEFMFNKNSCRMWSNKIGTFSKSNYILNTAYFSNNSNIPTNHENDVSVLIGNLIFKSLQSLKKFKNQNECKYNKKTLYTIQSLLRTLSLYKIQNLLVEYDYPQKIHEQYKNSLKGTNIKKQSQTNNTTNNKINKNINKVQYQLNTKIHSFSSNINNQPNLINNILEDSKKLLKNQSKKTYHTQTVQKNNKHTKFRTSKFNTKN</sequence>
<dbReference type="AlphaFoldDB" id="J9DMR1"/>
<accession>J9DMR1</accession>
<dbReference type="VEuPathDB" id="MicrosporidiaDB:EDEG_02980"/>
<gene>
    <name evidence="2" type="ORF">EDEG_02980</name>
</gene>
<dbReference type="Proteomes" id="UP000003163">
    <property type="component" value="Unassembled WGS sequence"/>
</dbReference>
<organism evidence="2 3">
    <name type="scientific">Edhazardia aedis (strain USNM 41457)</name>
    <name type="common">Microsporidian parasite</name>
    <dbReference type="NCBI Taxonomy" id="1003232"/>
    <lineage>
        <taxon>Eukaryota</taxon>
        <taxon>Fungi</taxon>
        <taxon>Fungi incertae sedis</taxon>
        <taxon>Microsporidia</taxon>
        <taxon>Edhazardia</taxon>
    </lineage>
</organism>
<dbReference type="EMBL" id="AFBI03000063">
    <property type="protein sequence ID" value="EJW02622.1"/>
    <property type="molecule type" value="Genomic_DNA"/>
</dbReference>
<keyword evidence="3" id="KW-1185">Reference proteome</keyword>
<protein>
    <submittedName>
        <fullName evidence="2">Uncharacterized protein</fullName>
    </submittedName>
</protein>
<dbReference type="InParanoid" id="J9DMR1"/>
<evidence type="ECO:0000313" key="3">
    <source>
        <dbReference type="Proteomes" id="UP000003163"/>
    </source>
</evidence>
<evidence type="ECO:0000313" key="2">
    <source>
        <dbReference type="EMBL" id="EJW02622.1"/>
    </source>
</evidence>
<proteinExistence type="predicted"/>
<name>J9DMR1_EDHAE</name>
<evidence type="ECO:0000256" key="1">
    <source>
        <dbReference type="SAM" id="MobiDB-lite"/>
    </source>
</evidence>
<reference evidence="3" key="2">
    <citation type="submission" date="2015-07" db="EMBL/GenBank/DDBJ databases">
        <title>Contrasting host-pathogen interactions and genome evolution in two generalist and specialist microsporidian pathogens of mosquitoes.</title>
        <authorList>
            <consortium name="The Broad Institute Genomics Platform"/>
            <consortium name="The Broad Institute Genome Sequencing Center for Infectious Disease"/>
            <person name="Cuomo C.A."/>
            <person name="Sanscrainte N.D."/>
            <person name="Goldberg J.M."/>
            <person name="Heiman D."/>
            <person name="Young S."/>
            <person name="Zeng Q."/>
            <person name="Becnel J.J."/>
            <person name="Birren B.W."/>
        </authorList>
    </citation>
    <scope>NUCLEOTIDE SEQUENCE [LARGE SCALE GENOMIC DNA]</scope>
    <source>
        <strain evidence="3">USNM 41457</strain>
    </source>
</reference>
<dbReference type="HOGENOM" id="CLU_1107114_0_0_1"/>
<comment type="caution">
    <text evidence="2">The sequence shown here is derived from an EMBL/GenBank/DDBJ whole genome shotgun (WGS) entry which is preliminary data.</text>
</comment>
<feature type="region of interest" description="Disordered" evidence="1">
    <location>
        <begin position="226"/>
        <end position="251"/>
    </location>
</feature>
<reference evidence="2 3" key="1">
    <citation type="submission" date="2011-08" db="EMBL/GenBank/DDBJ databases">
        <authorList>
            <person name="Liu Z.J."/>
            <person name="Shi F.L."/>
            <person name="Lu J.Q."/>
            <person name="Li M."/>
            <person name="Wang Z.L."/>
        </authorList>
    </citation>
    <scope>NUCLEOTIDE SEQUENCE [LARGE SCALE GENOMIC DNA]</scope>
    <source>
        <strain evidence="2 3">USNM 41457</strain>
    </source>
</reference>